<dbReference type="InterPro" id="IPR050204">
    <property type="entry name" value="AraC_XylS_family_regulators"/>
</dbReference>
<organism evidence="5 6">
    <name type="scientific">Brevundimonas aurantiaca</name>
    <dbReference type="NCBI Taxonomy" id="74316"/>
    <lineage>
        <taxon>Bacteria</taxon>
        <taxon>Pseudomonadati</taxon>
        <taxon>Pseudomonadota</taxon>
        <taxon>Alphaproteobacteria</taxon>
        <taxon>Caulobacterales</taxon>
        <taxon>Caulobacteraceae</taxon>
        <taxon>Brevundimonas</taxon>
    </lineage>
</organism>
<evidence type="ECO:0000313" key="5">
    <source>
        <dbReference type="EMBL" id="MBB5738879.1"/>
    </source>
</evidence>
<dbReference type="AlphaFoldDB" id="A0A7W9C4F6"/>
<dbReference type="InterPro" id="IPR018060">
    <property type="entry name" value="HTH_AraC"/>
</dbReference>
<accession>A0A7W9C4F6</accession>
<dbReference type="PROSITE" id="PS00041">
    <property type="entry name" value="HTH_ARAC_FAMILY_1"/>
    <property type="match status" value="1"/>
</dbReference>
<dbReference type="SMART" id="SM00342">
    <property type="entry name" value="HTH_ARAC"/>
    <property type="match status" value="1"/>
</dbReference>
<keyword evidence="6" id="KW-1185">Reference proteome</keyword>
<evidence type="ECO:0000256" key="2">
    <source>
        <dbReference type="ARBA" id="ARBA00023125"/>
    </source>
</evidence>
<evidence type="ECO:0000259" key="4">
    <source>
        <dbReference type="PROSITE" id="PS01124"/>
    </source>
</evidence>
<dbReference type="PANTHER" id="PTHR46796:SF14">
    <property type="entry name" value="TRANSCRIPTIONAL REGULATORY PROTEIN"/>
    <property type="match status" value="1"/>
</dbReference>
<sequence length="298" mass="32052">MSSTPLRSETDRSDPGFKRRLSSDRAHIEGHAGAGVVHRMSGLNGLIVRADHRPFEGAVENGPYLRLALRLSGSAPLMQRLGDSRLEGVWRAGSVVVGPSDRSGLARSGAVSMIGLAISPQAVPHCPLDAERIERLACGFHDDPLLAAVLTALFYEADAHGASTAFFEHGLSLVFRRLSELNGPVAHPRAARALSQVRLNRVYALVTDRLEADVSVAEMAAAAGMDASGFTRALRARTGLAPYAWLTRLRMERAAGLLAGGLSVTETSSRVGYANASKFARAFRRVTGRSPSEWRREF</sequence>
<dbReference type="GeneID" id="88839638"/>
<dbReference type="SUPFAM" id="SSF46689">
    <property type="entry name" value="Homeodomain-like"/>
    <property type="match status" value="2"/>
</dbReference>
<proteinExistence type="predicted"/>
<dbReference type="PANTHER" id="PTHR46796">
    <property type="entry name" value="HTH-TYPE TRANSCRIPTIONAL ACTIVATOR RHAS-RELATED"/>
    <property type="match status" value="1"/>
</dbReference>
<dbReference type="PROSITE" id="PS01124">
    <property type="entry name" value="HTH_ARAC_FAMILY_2"/>
    <property type="match status" value="1"/>
</dbReference>
<evidence type="ECO:0000256" key="1">
    <source>
        <dbReference type="ARBA" id="ARBA00023015"/>
    </source>
</evidence>
<reference evidence="5 6" key="1">
    <citation type="submission" date="2020-08" db="EMBL/GenBank/DDBJ databases">
        <title>Genomic Encyclopedia of Type Strains, Phase IV (KMG-IV): sequencing the most valuable type-strain genomes for metagenomic binning, comparative biology and taxonomic classification.</title>
        <authorList>
            <person name="Goeker M."/>
        </authorList>
    </citation>
    <scope>NUCLEOTIDE SEQUENCE [LARGE SCALE GENOMIC DNA]</scope>
    <source>
        <strain evidence="5 6">DSM 4731</strain>
    </source>
</reference>
<dbReference type="PRINTS" id="PR00032">
    <property type="entry name" value="HTHARAC"/>
</dbReference>
<feature type="domain" description="HTH araC/xylS-type" evidence="4">
    <location>
        <begin position="200"/>
        <end position="297"/>
    </location>
</feature>
<dbReference type="InterPro" id="IPR018062">
    <property type="entry name" value="HTH_AraC-typ_CS"/>
</dbReference>
<comment type="caution">
    <text evidence="5">The sequence shown here is derived from an EMBL/GenBank/DDBJ whole genome shotgun (WGS) entry which is preliminary data.</text>
</comment>
<gene>
    <name evidence="5" type="ORF">GGQ93_000570</name>
</gene>
<dbReference type="GO" id="GO:0043565">
    <property type="term" value="F:sequence-specific DNA binding"/>
    <property type="evidence" value="ECO:0007669"/>
    <property type="project" value="InterPro"/>
</dbReference>
<keyword evidence="2" id="KW-0238">DNA-binding</keyword>
<protein>
    <submittedName>
        <fullName evidence="5">AraC family transcriptional regulator</fullName>
    </submittedName>
</protein>
<dbReference type="Proteomes" id="UP000527324">
    <property type="component" value="Unassembled WGS sequence"/>
</dbReference>
<evidence type="ECO:0000313" key="6">
    <source>
        <dbReference type="Proteomes" id="UP000527324"/>
    </source>
</evidence>
<dbReference type="InterPro" id="IPR009057">
    <property type="entry name" value="Homeodomain-like_sf"/>
</dbReference>
<dbReference type="GO" id="GO:0003700">
    <property type="term" value="F:DNA-binding transcription factor activity"/>
    <property type="evidence" value="ECO:0007669"/>
    <property type="project" value="InterPro"/>
</dbReference>
<dbReference type="RefSeq" id="WP_191553862.1">
    <property type="nucleotide sequence ID" value="NZ_CAJFZW010000032.1"/>
</dbReference>
<dbReference type="Gene3D" id="1.10.10.60">
    <property type="entry name" value="Homeodomain-like"/>
    <property type="match status" value="2"/>
</dbReference>
<name>A0A7W9C4F6_9CAUL</name>
<dbReference type="InterPro" id="IPR020449">
    <property type="entry name" value="Tscrpt_reg_AraC-type_HTH"/>
</dbReference>
<dbReference type="EMBL" id="JACHOQ010000001">
    <property type="protein sequence ID" value="MBB5738879.1"/>
    <property type="molecule type" value="Genomic_DNA"/>
</dbReference>
<keyword evidence="1" id="KW-0805">Transcription regulation</keyword>
<keyword evidence="3" id="KW-0804">Transcription</keyword>
<evidence type="ECO:0000256" key="3">
    <source>
        <dbReference type="ARBA" id="ARBA00023163"/>
    </source>
</evidence>
<dbReference type="Pfam" id="PF12833">
    <property type="entry name" value="HTH_18"/>
    <property type="match status" value="1"/>
</dbReference>